<evidence type="ECO:0000313" key="4">
    <source>
        <dbReference type="EMBL" id="MBU5592901.1"/>
    </source>
</evidence>
<keyword evidence="4" id="KW-0067">ATP-binding</keyword>
<dbReference type="InterPro" id="IPR003439">
    <property type="entry name" value="ABC_transporter-like_ATP-bd"/>
</dbReference>
<dbReference type="InterPro" id="IPR050153">
    <property type="entry name" value="Metal_Ion_Import_ABC"/>
</dbReference>
<dbReference type="PANTHER" id="PTHR42734">
    <property type="entry name" value="METAL TRANSPORT SYSTEM ATP-BINDING PROTEIN TM_0124-RELATED"/>
    <property type="match status" value="1"/>
</dbReference>
<name>A0ABS6F3M9_9CLOT</name>
<dbReference type="EMBL" id="JAHLQL010000005">
    <property type="protein sequence ID" value="MBU5592901.1"/>
    <property type="molecule type" value="Genomic_DNA"/>
</dbReference>
<keyword evidence="2" id="KW-0813">Transport</keyword>
<evidence type="ECO:0000313" key="5">
    <source>
        <dbReference type="Proteomes" id="UP000736583"/>
    </source>
</evidence>
<keyword evidence="5" id="KW-1185">Reference proteome</keyword>
<dbReference type="RefSeq" id="WP_216457591.1">
    <property type="nucleotide sequence ID" value="NZ_JAHLQL010000005.1"/>
</dbReference>
<keyword evidence="4" id="KW-0547">Nucleotide-binding</keyword>
<dbReference type="PROSITE" id="PS00211">
    <property type="entry name" value="ABC_TRANSPORTER_1"/>
    <property type="match status" value="1"/>
</dbReference>
<dbReference type="GO" id="GO:0005524">
    <property type="term" value="F:ATP binding"/>
    <property type="evidence" value="ECO:0007669"/>
    <property type="project" value="UniProtKB-KW"/>
</dbReference>
<organism evidence="4 5">
    <name type="scientific">Clostridium simiarum</name>
    <dbReference type="NCBI Taxonomy" id="2841506"/>
    <lineage>
        <taxon>Bacteria</taxon>
        <taxon>Bacillati</taxon>
        <taxon>Bacillota</taxon>
        <taxon>Clostridia</taxon>
        <taxon>Eubacteriales</taxon>
        <taxon>Clostridiaceae</taxon>
        <taxon>Clostridium</taxon>
    </lineage>
</organism>
<dbReference type="Pfam" id="PF00005">
    <property type="entry name" value="ABC_tran"/>
    <property type="match status" value="1"/>
</dbReference>
<accession>A0ABS6F3M9</accession>
<gene>
    <name evidence="4" type="ORF">KQI89_14195</name>
</gene>
<dbReference type="SMART" id="SM00382">
    <property type="entry name" value="AAA"/>
    <property type="match status" value="1"/>
</dbReference>
<dbReference type="Proteomes" id="UP000736583">
    <property type="component" value="Unassembled WGS sequence"/>
</dbReference>
<feature type="domain" description="ABC transporter" evidence="3">
    <location>
        <begin position="2"/>
        <end position="217"/>
    </location>
</feature>
<comment type="similarity">
    <text evidence="1">Belongs to the ABC transporter superfamily.</text>
</comment>
<dbReference type="PROSITE" id="PS50893">
    <property type="entry name" value="ABC_TRANSPORTER_2"/>
    <property type="match status" value="1"/>
</dbReference>
<protein>
    <submittedName>
        <fullName evidence="4">Metal ABC transporter ATP-binding protein</fullName>
    </submittedName>
</protein>
<evidence type="ECO:0000256" key="2">
    <source>
        <dbReference type="ARBA" id="ARBA00022448"/>
    </source>
</evidence>
<reference evidence="4 5" key="1">
    <citation type="submission" date="2021-06" db="EMBL/GenBank/DDBJ databases">
        <authorList>
            <person name="Sun Q."/>
            <person name="Li D."/>
        </authorList>
    </citation>
    <scope>NUCLEOTIDE SEQUENCE [LARGE SCALE GENOMIC DNA]</scope>
    <source>
        <strain evidence="4 5">MSJ-4</strain>
    </source>
</reference>
<dbReference type="InterPro" id="IPR017871">
    <property type="entry name" value="ABC_transporter-like_CS"/>
</dbReference>
<proteinExistence type="inferred from homology"/>
<dbReference type="PANTHER" id="PTHR42734:SF17">
    <property type="entry name" value="METAL TRANSPORT SYSTEM ATP-BINDING PROTEIN TM_0124-RELATED"/>
    <property type="match status" value="1"/>
</dbReference>
<comment type="caution">
    <text evidence="4">The sequence shown here is derived from an EMBL/GenBank/DDBJ whole genome shotgun (WGS) entry which is preliminary data.</text>
</comment>
<evidence type="ECO:0000259" key="3">
    <source>
        <dbReference type="PROSITE" id="PS50893"/>
    </source>
</evidence>
<evidence type="ECO:0000256" key="1">
    <source>
        <dbReference type="ARBA" id="ARBA00005417"/>
    </source>
</evidence>
<sequence length="221" mass="24526">MIQIKNLCFSYEGSEPYILDNVNLHIPEGSYFSIVGENGSAKSTLIKLILKLLKPVKGSIELGTSNIGYVPQKLDSFNSQFPITVKELLINHKKVSKIDDANSIEKSLDIVSMGAYKNKLIGSLSGGQQQKIFIGRALMGSPKLLILDEPSTGIDLQSQKEIYSIIKKLNVEKNITVISVEHNLDAVLENSTNVYELSSGNGILYTCKEYKNKILNVYKER</sequence>
<dbReference type="InterPro" id="IPR003593">
    <property type="entry name" value="AAA+_ATPase"/>
</dbReference>